<proteinExistence type="predicted"/>
<protein>
    <submittedName>
        <fullName evidence="1">Uncharacterized protein</fullName>
    </submittedName>
</protein>
<evidence type="ECO:0000313" key="2">
    <source>
        <dbReference type="Proteomes" id="UP000324222"/>
    </source>
</evidence>
<keyword evidence="2" id="KW-1185">Reference proteome</keyword>
<name>A0A5B7IA09_PORTR</name>
<dbReference type="EMBL" id="VSRR010048218">
    <property type="protein sequence ID" value="MPC78357.1"/>
    <property type="molecule type" value="Genomic_DNA"/>
</dbReference>
<organism evidence="1 2">
    <name type="scientific">Portunus trituberculatus</name>
    <name type="common">Swimming crab</name>
    <name type="synonym">Neptunus trituberculatus</name>
    <dbReference type="NCBI Taxonomy" id="210409"/>
    <lineage>
        <taxon>Eukaryota</taxon>
        <taxon>Metazoa</taxon>
        <taxon>Ecdysozoa</taxon>
        <taxon>Arthropoda</taxon>
        <taxon>Crustacea</taxon>
        <taxon>Multicrustacea</taxon>
        <taxon>Malacostraca</taxon>
        <taxon>Eumalacostraca</taxon>
        <taxon>Eucarida</taxon>
        <taxon>Decapoda</taxon>
        <taxon>Pleocyemata</taxon>
        <taxon>Brachyura</taxon>
        <taxon>Eubrachyura</taxon>
        <taxon>Portunoidea</taxon>
        <taxon>Portunidae</taxon>
        <taxon>Portuninae</taxon>
        <taxon>Portunus</taxon>
    </lineage>
</organism>
<comment type="caution">
    <text evidence="1">The sequence shown here is derived from an EMBL/GenBank/DDBJ whole genome shotgun (WGS) entry which is preliminary data.</text>
</comment>
<accession>A0A5B7IA09</accession>
<dbReference type="AlphaFoldDB" id="A0A5B7IA09"/>
<dbReference type="Proteomes" id="UP000324222">
    <property type="component" value="Unassembled WGS sequence"/>
</dbReference>
<evidence type="ECO:0000313" key="1">
    <source>
        <dbReference type="EMBL" id="MPC78357.1"/>
    </source>
</evidence>
<sequence>MHSGLVWRYLQWHHKEPQVVLEEGVHRMHDGGVVVVEAPRREGDEEDQGVEVDTEVYKSTNTTNSRLADTADVGKTLGLHHKTPLA</sequence>
<reference evidence="1 2" key="1">
    <citation type="submission" date="2019-05" db="EMBL/GenBank/DDBJ databases">
        <title>Another draft genome of Portunus trituberculatus and its Hox gene families provides insights of decapod evolution.</title>
        <authorList>
            <person name="Jeong J.-H."/>
            <person name="Song I."/>
            <person name="Kim S."/>
            <person name="Choi T."/>
            <person name="Kim D."/>
            <person name="Ryu S."/>
            <person name="Kim W."/>
        </authorList>
    </citation>
    <scope>NUCLEOTIDE SEQUENCE [LARGE SCALE GENOMIC DNA]</scope>
    <source>
        <tissue evidence="1">Muscle</tissue>
    </source>
</reference>
<gene>
    <name evidence="1" type="ORF">E2C01_072841</name>
</gene>